<gene>
    <name evidence="2" type="ORF">AWB78_01257</name>
</gene>
<keyword evidence="3" id="KW-1185">Reference proteome</keyword>
<feature type="transmembrane region" description="Helical" evidence="1">
    <location>
        <begin position="169"/>
        <end position="186"/>
    </location>
</feature>
<protein>
    <recommendedName>
        <fullName evidence="4">Glycosyltransferase RgtA/B/C/D-like domain-containing protein</fullName>
    </recommendedName>
</protein>
<feature type="transmembrane region" description="Helical" evidence="1">
    <location>
        <begin position="289"/>
        <end position="309"/>
    </location>
</feature>
<evidence type="ECO:0000256" key="1">
    <source>
        <dbReference type="SAM" id="Phobius"/>
    </source>
</evidence>
<feature type="transmembrane region" description="Helical" evidence="1">
    <location>
        <begin position="425"/>
        <end position="444"/>
    </location>
</feature>
<proteinExistence type="predicted"/>
<evidence type="ECO:0000313" key="3">
    <source>
        <dbReference type="Proteomes" id="UP000071859"/>
    </source>
</evidence>
<keyword evidence="1" id="KW-0472">Membrane</keyword>
<keyword evidence="1" id="KW-0812">Transmembrane</keyword>
<name>A0A158A504_9BURK</name>
<comment type="caution">
    <text evidence="2">The sequence shown here is derived from an EMBL/GenBank/DDBJ whole genome shotgun (WGS) entry which is preliminary data.</text>
</comment>
<evidence type="ECO:0000313" key="2">
    <source>
        <dbReference type="EMBL" id="SAK52789.1"/>
    </source>
</evidence>
<feature type="transmembrane region" description="Helical" evidence="1">
    <location>
        <begin position="400"/>
        <end position="419"/>
    </location>
</feature>
<sequence>MYYGGPNGAPCAARIIRADMQVEKVEAGEISLSSAIFLMVFVVSTAFFFAVLQGSGIAGRWVSSAPILAVVASLLVTKCTAPAHFMRSAFLGIALVILSLALSNIYFDFSNDGIGYHAEAIIELASRFDFFKSTLHGSYGIYTNNYPKLAWFYGAAIFRLSGNMELAKSINFLLFFAVALVALSVTRRLRADARVLVCVGVAANPVVLTQLFTHYVDGCMASFLAIQILSLYGFFRVAPSRNLLLAFGLSLIGCAALKHTGLVFSTISAMAFIALAWRGKTALKPYLFPWWRITGLALVGAVLCANPYAKNLIEGHHIFYPSMGKGRVENLISAQTTPEFYSLDRFSQVALSVFGKTSNESPSDPVTPRLPELKLPFSMTDAEMSFAGAADVRWGGWGPLFGGACVVALAFGLLSLRALRPEAPLLLLVLVLCFISPESWWARLNPQVYLLVALAGALALTRHRFAGYAICLILIANSAVVEYSALTIARNGNAYLHQAVNELTSNGQEPVYWRRHGISLGPMFDRFRVRVINDSPCDGKSCKNFKCKSIIWNSLVCVKDQPSDDIPASRKATATVATN</sequence>
<dbReference type="Proteomes" id="UP000071859">
    <property type="component" value="Unassembled WGS sequence"/>
</dbReference>
<keyword evidence="1" id="KW-1133">Transmembrane helix</keyword>
<feature type="transmembrane region" description="Helical" evidence="1">
    <location>
        <begin position="30"/>
        <end position="52"/>
    </location>
</feature>
<feature type="transmembrane region" description="Helical" evidence="1">
    <location>
        <begin position="58"/>
        <end position="77"/>
    </location>
</feature>
<evidence type="ECO:0008006" key="4">
    <source>
        <dbReference type="Google" id="ProtNLM"/>
    </source>
</evidence>
<feature type="transmembrane region" description="Helical" evidence="1">
    <location>
        <begin position="244"/>
        <end position="277"/>
    </location>
</feature>
<dbReference type="AlphaFoldDB" id="A0A158A504"/>
<reference evidence="2" key="1">
    <citation type="submission" date="2016-01" db="EMBL/GenBank/DDBJ databases">
        <authorList>
            <person name="Peeters C."/>
        </authorList>
    </citation>
    <scope>NUCLEOTIDE SEQUENCE</scope>
    <source>
        <strain evidence="2">LMG 29321</strain>
    </source>
</reference>
<accession>A0A158A504</accession>
<feature type="transmembrane region" description="Helical" evidence="1">
    <location>
        <begin position="89"/>
        <end position="107"/>
    </location>
</feature>
<feature type="transmembrane region" description="Helical" evidence="1">
    <location>
        <begin position="465"/>
        <end position="486"/>
    </location>
</feature>
<feature type="transmembrane region" description="Helical" evidence="1">
    <location>
        <begin position="193"/>
        <end position="212"/>
    </location>
</feature>
<dbReference type="EMBL" id="FCOX02000004">
    <property type="protein sequence ID" value="SAK52789.1"/>
    <property type="molecule type" value="Genomic_DNA"/>
</dbReference>
<organism evidence="2 3">
    <name type="scientific">Caballeronia calidae</name>
    <dbReference type="NCBI Taxonomy" id="1777139"/>
    <lineage>
        <taxon>Bacteria</taxon>
        <taxon>Pseudomonadati</taxon>
        <taxon>Pseudomonadota</taxon>
        <taxon>Betaproteobacteria</taxon>
        <taxon>Burkholderiales</taxon>
        <taxon>Burkholderiaceae</taxon>
        <taxon>Caballeronia</taxon>
    </lineage>
</organism>